<feature type="domain" description="FAD-binding" evidence="1">
    <location>
        <begin position="8"/>
        <end position="177"/>
    </location>
</feature>
<dbReference type="SUPFAM" id="SSF51905">
    <property type="entry name" value="FAD/NAD(P)-binding domain"/>
    <property type="match status" value="1"/>
</dbReference>
<dbReference type="InterPro" id="IPR036188">
    <property type="entry name" value="FAD/NAD-bd_sf"/>
</dbReference>
<dbReference type="InterPro" id="IPR011777">
    <property type="entry name" value="Geranylgeranyl_Rdtase_fam"/>
</dbReference>
<accession>A0A1H2MYF2</accession>
<name>A0A1H2MYF2_9ACTN</name>
<dbReference type="AlphaFoldDB" id="A0A1H2MYF2"/>
<dbReference type="PRINTS" id="PR00420">
    <property type="entry name" value="RNGMNOXGNASE"/>
</dbReference>
<dbReference type="InterPro" id="IPR002938">
    <property type="entry name" value="FAD-bd"/>
</dbReference>
<evidence type="ECO:0000313" key="3">
    <source>
        <dbReference type="Proteomes" id="UP000198825"/>
    </source>
</evidence>
<dbReference type="GO" id="GO:0071949">
    <property type="term" value="F:FAD binding"/>
    <property type="evidence" value="ECO:0007669"/>
    <property type="project" value="InterPro"/>
</dbReference>
<gene>
    <name evidence="2" type="ORF">SAMN04488544_2977</name>
</gene>
<dbReference type="PANTHER" id="PTHR42685">
    <property type="entry name" value="GERANYLGERANYL DIPHOSPHATE REDUCTASE"/>
    <property type="match status" value="1"/>
</dbReference>
<dbReference type="STRING" id="546874.SAMN04488544_2977"/>
<dbReference type="RefSeq" id="WP_091075815.1">
    <property type="nucleotide sequence ID" value="NZ_LT629799.1"/>
</dbReference>
<dbReference type="InterPro" id="IPR050407">
    <property type="entry name" value="Geranylgeranyl_reductase"/>
</dbReference>
<dbReference type="GO" id="GO:0016628">
    <property type="term" value="F:oxidoreductase activity, acting on the CH-CH group of donors, NAD or NADP as acceptor"/>
    <property type="evidence" value="ECO:0007669"/>
    <property type="project" value="InterPro"/>
</dbReference>
<evidence type="ECO:0000259" key="1">
    <source>
        <dbReference type="Pfam" id="PF01494"/>
    </source>
</evidence>
<dbReference type="PANTHER" id="PTHR42685:SF22">
    <property type="entry name" value="CONDITIONED MEDIUM FACTOR RECEPTOR 1"/>
    <property type="match status" value="1"/>
</dbReference>
<dbReference type="Gene3D" id="3.50.50.60">
    <property type="entry name" value="FAD/NAD(P)-binding domain"/>
    <property type="match status" value="1"/>
</dbReference>
<protein>
    <submittedName>
        <fullName evidence="2">Geranylgeranyl reductase family</fullName>
    </submittedName>
</protein>
<proteinExistence type="predicted"/>
<dbReference type="Pfam" id="PF01494">
    <property type="entry name" value="FAD_binding_3"/>
    <property type="match status" value="1"/>
</dbReference>
<evidence type="ECO:0000313" key="2">
    <source>
        <dbReference type="EMBL" id="SDU98319.1"/>
    </source>
</evidence>
<keyword evidence="3" id="KW-1185">Reference proteome</keyword>
<organism evidence="2 3">
    <name type="scientific">Microlunatus sagamiharensis</name>
    <dbReference type="NCBI Taxonomy" id="546874"/>
    <lineage>
        <taxon>Bacteria</taxon>
        <taxon>Bacillati</taxon>
        <taxon>Actinomycetota</taxon>
        <taxon>Actinomycetes</taxon>
        <taxon>Propionibacteriales</taxon>
        <taxon>Propionibacteriaceae</taxon>
        <taxon>Microlunatus</taxon>
    </lineage>
</organism>
<sequence>MSEQPLSAEVLVVGAGPAGSAAAAWAARRGLDVLVADAAHFPRDKACGDGLTPRAMAELDRLGLGDWARGRVTNRGLRAHGFGQVLELPWPGGHLPDHGSAVPRTELDDRVRRTAEESGARMLLGARAVDVVREGARVVAVVLDTADGRVEVRCRRLVVADGVRSPLGRLLGRTWHRETAYGVAARGYVETGRDDDWISSHLELRGEQGELLSGYGWLFPLGAGRMNVGVGTLATARRPANVSLKPLMRYYADGRRAEFALEGDVQDPSSALLPMGGAVSGVSGPNWLLVGDAAACVNPLNGEGIDYGLETGRFAADLLAGDKDLERAWPTLLRSHYGTSFAVARRLAGLITVPGLLSTLGPVGMRSRLLMTVALRVMGNLVTEEDRDVVARTWRTAGRVTAAFEDRPPFS</sequence>
<dbReference type="EMBL" id="LT629799">
    <property type="protein sequence ID" value="SDU98319.1"/>
    <property type="molecule type" value="Genomic_DNA"/>
</dbReference>
<dbReference type="Proteomes" id="UP000198825">
    <property type="component" value="Chromosome I"/>
</dbReference>
<dbReference type="NCBIfam" id="TIGR02032">
    <property type="entry name" value="GG-red-SF"/>
    <property type="match status" value="1"/>
</dbReference>
<dbReference type="OrthoDB" id="9795712at2"/>
<reference evidence="3" key="1">
    <citation type="submission" date="2016-10" db="EMBL/GenBank/DDBJ databases">
        <authorList>
            <person name="Varghese N."/>
            <person name="Submissions S."/>
        </authorList>
    </citation>
    <scope>NUCLEOTIDE SEQUENCE [LARGE SCALE GENOMIC DNA]</scope>
    <source>
        <strain evidence="3">DSM 21743</strain>
    </source>
</reference>